<evidence type="ECO:0000313" key="3">
    <source>
        <dbReference type="Proteomes" id="UP001189429"/>
    </source>
</evidence>
<feature type="coiled-coil region" evidence="1">
    <location>
        <begin position="67"/>
        <end position="98"/>
    </location>
</feature>
<evidence type="ECO:0008006" key="4">
    <source>
        <dbReference type="Google" id="ProtNLM"/>
    </source>
</evidence>
<dbReference type="Proteomes" id="UP001189429">
    <property type="component" value="Unassembled WGS sequence"/>
</dbReference>
<dbReference type="EMBL" id="CAUYUJ010011392">
    <property type="protein sequence ID" value="CAK0831687.1"/>
    <property type="molecule type" value="Genomic_DNA"/>
</dbReference>
<name>A0ABN9SIX5_9DINO</name>
<sequence length="144" mass="16278">ESGLTEDRSLLRQAAAAKKGRKARASSSWWLDKVGNAASAAKHRRVLQEKQRKLAEAACVAPLSQRVTMAHEQVQELNQKLEKAVRHFERLVEVLGQQRQWVQQFSDDLEEREKVHRGLDMEFNAQVVDVGQQPPQQMAALSVA</sequence>
<organism evidence="2 3">
    <name type="scientific">Prorocentrum cordatum</name>
    <dbReference type="NCBI Taxonomy" id="2364126"/>
    <lineage>
        <taxon>Eukaryota</taxon>
        <taxon>Sar</taxon>
        <taxon>Alveolata</taxon>
        <taxon>Dinophyceae</taxon>
        <taxon>Prorocentrales</taxon>
        <taxon>Prorocentraceae</taxon>
        <taxon>Prorocentrum</taxon>
    </lineage>
</organism>
<evidence type="ECO:0000313" key="2">
    <source>
        <dbReference type="EMBL" id="CAK0831687.1"/>
    </source>
</evidence>
<feature type="non-terminal residue" evidence="2">
    <location>
        <position position="1"/>
    </location>
</feature>
<evidence type="ECO:0000256" key="1">
    <source>
        <dbReference type="SAM" id="Coils"/>
    </source>
</evidence>
<accession>A0ABN9SIX5</accession>
<gene>
    <name evidence="2" type="ORF">PCOR1329_LOCUS29962</name>
</gene>
<feature type="non-terminal residue" evidence="2">
    <location>
        <position position="144"/>
    </location>
</feature>
<comment type="caution">
    <text evidence="2">The sequence shown here is derived from an EMBL/GenBank/DDBJ whole genome shotgun (WGS) entry which is preliminary data.</text>
</comment>
<keyword evidence="1" id="KW-0175">Coiled coil</keyword>
<reference evidence="2" key="1">
    <citation type="submission" date="2023-10" db="EMBL/GenBank/DDBJ databases">
        <authorList>
            <person name="Chen Y."/>
            <person name="Shah S."/>
            <person name="Dougan E. K."/>
            <person name="Thang M."/>
            <person name="Chan C."/>
        </authorList>
    </citation>
    <scope>NUCLEOTIDE SEQUENCE [LARGE SCALE GENOMIC DNA]</scope>
</reference>
<proteinExistence type="predicted"/>
<protein>
    <recommendedName>
        <fullName evidence="4">Biogenesis of lysosome-related organelles complex 1 subunit 1</fullName>
    </recommendedName>
</protein>
<keyword evidence="3" id="KW-1185">Reference proteome</keyword>